<sequence>MPKITLEDIKKLRHIGSPPWEYGDYIICPYGHLSYIIPILSIFGTIFFCSAAFGCSFSIARSAYHEIYIGYWVRESTGFAISNGEEGDGNICVTWQNTGSLFDGLWRFGKAIGILGVMTCFLPMLFNLLLLYRRLDQQWFPPLIVIHFGNAVMCLLLLVGLSSRVCKNELCEMARGGVVAIIGCIWWIAAGICLLCLLRRERQLIIEEEEEKEEFLALPAPEEGKKEYPALPAPKKGKKKKEELLALPAAQELESDSDDENEVYNEDRKRLPASQRKDTKLKELPASENEENKTKKKKKKKKKATDV</sequence>
<protein>
    <submittedName>
        <fullName evidence="3">Uncharacterized protein</fullName>
    </submittedName>
</protein>
<keyword evidence="2" id="KW-0812">Transmembrane</keyword>
<evidence type="ECO:0000313" key="4">
    <source>
        <dbReference type="Proteomes" id="UP001295423"/>
    </source>
</evidence>
<keyword evidence="2" id="KW-1133">Transmembrane helix</keyword>
<keyword evidence="4" id="KW-1185">Reference proteome</keyword>
<evidence type="ECO:0000313" key="3">
    <source>
        <dbReference type="EMBL" id="CAJ1945677.1"/>
    </source>
</evidence>
<feature type="transmembrane region" description="Helical" evidence="2">
    <location>
        <begin position="35"/>
        <end position="60"/>
    </location>
</feature>
<feature type="compositionally biased region" description="Basic and acidic residues" evidence="1">
    <location>
        <begin position="265"/>
        <end position="293"/>
    </location>
</feature>
<dbReference type="Proteomes" id="UP001295423">
    <property type="component" value="Unassembled WGS sequence"/>
</dbReference>
<reference evidence="3" key="1">
    <citation type="submission" date="2023-08" db="EMBL/GenBank/DDBJ databases">
        <authorList>
            <person name="Audoor S."/>
            <person name="Bilcke G."/>
        </authorList>
    </citation>
    <scope>NUCLEOTIDE SEQUENCE</scope>
</reference>
<evidence type="ECO:0000256" key="1">
    <source>
        <dbReference type="SAM" id="MobiDB-lite"/>
    </source>
</evidence>
<gene>
    <name evidence="3" type="ORF">CYCCA115_LOCUS9822</name>
</gene>
<feature type="transmembrane region" description="Helical" evidence="2">
    <location>
        <begin position="173"/>
        <end position="198"/>
    </location>
</feature>
<organism evidence="3 4">
    <name type="scientific">Cylindrotheca closterium</name>
    <dbReference type="NCBI Taxonomy" id="2856"/>
    <lineage>
        <taxon>Eukaryota</taxon>
        <taxon>Sar</taxon>
        <taxon>Stramenopiles</taxon>
        <taxon>Ochrophyta</taxon>
        <taxon>Bacillariophyta</taxon>
        <taxon>Bacillariophyceae</taxon>
        <taxon>Bacillariophycidae</taxon>
        <taxon>Bacillariales</taxon>
        <taxon>Bacillariaceae</taxon>
        <taxon>Cylindrotheca</taxon>
    </lineage>
</organism>
<dbReference type="AlphaFoldDB" id="A0AAD2CU38"/>
<accession>A0AAD2CU38</accession>
<comment type="caution">
    <text evidence="3">The sequence shown here is derived from an EMBL/GenBank/DDBJ whole genome shotgun (WGS) entry which is preliminary data.</text>
</comment>
<dbReference type="EMBL" id="CAKOGP040001446">
    <property type="protein sequence ID" value="CAJ1945677.1"/>
    <property type="molecule type" value="Genomic_DNA"/>
</dbReference>
<feature type="compositionally biased region" description="Basic residues" evidence="1">
    <location>
        <begin position="294"/>
        <end position="307"/>
    </location>
</feature>
<name>A0AAD2CU38_9STRA</name>
<proteinExistence type="predicted"/>
<feature type="compositionally biased region" description="Acidic residues" evidence="1">
    <location>
        <begin position="253"/>
        <end position="264"/>
    </location>
</feature>
<feature type="transmembrane region" description="Helical" evidence="2">
    <location>
        <begin position="139"/>
        <end position="161"/>
    </location>
</feature>
<evidence type="ECO:0000256" key="2">
    <source>
        <dbReference type="SAM" id="Phobius"/>
    </source>
</evidence>
<feature type="transmembrane region" description="Helical" evidence="2">
    <location>
        <begin position="111"/>
        <end position="132"/>
    </location>
</feature>
<feature type="region of interest" description="Disordered" evidence="1">
    <location>
        <begin position="248"/>
        <end position="307"/>
    </location>
</feature>
<keyword evidence="2" id="KW-0472">Membrane</keyword>